<feature type="region of interest" description="Disordered" evidence="1">
    <location>
        <begin position="458"/>
        <end position="494"/>
    </location>
</feature>
<keyword evidence="2" id="KW-0732">Signal</keyword>
<evidence type="ECO:0000256" key="2">
    <source>
        <dbReference type="SAM" id="SignalP"/>
    </source>
</evidence>
<feature type="region of interest" description="Disordered" evidence="1">
    <location>
        <begin position="977"/>
        <end position="1004"/>
    </location>
</feature>
<evidence type="ECO:0000313" key="4">
    <source>
        <dbReference type="Proteomes" id="UP001221411"/>
    </source>
</evidence>
<name>A0ABT5EXM9_9BACT</name>
<keyword evidence="4" id="KW-1185">Reference proteome</keyword>
<evidence type="ECO:0008006" key="5">
    <source>
        <dbReference type="Google" id="ProtNLM"/>
    </source>
</evidence>
<evidence type="ECO:0000256" key="1">
    <source>
        <dbReference type="SAM" id="MobiDB-lite"/>
    </source>
</evidence>
<accession>A0ABT5EXM9</accession>
<feature type="compositionally biased region" description="Basic and acidic residues" evidence="1">
    <location>
        <begin position="459"/>
        <end position="472"/>
    </location>
</feature>
<dbReference type="PROSITE" id="PS51257">
    <property type="entry name" value="PROKAR_LIPOPROTEIN"/>
    <property type="match status" value="1"/>
</dbReference>
<protein>
    <recommendedName>
        <fullName evidence="5">Photosynthesis system II assembly factor Ycf48/Hcf136-like domain-containing protein</fullName>
    </recommendedName>
</protein>
<dbReference type="RefSeq" id="WP_271924960.1">
    <property type="nucleotide sequence ID" value="NZ_JAQNDO010000001.1"/>
</dbReference>
<feature type="signal peptide" evidence="2">
    <location>
        <begin position="1"/>
        <end position="28"/>
    </location>
</feature>
<reference evidence="3 4" key="1">
    <citation type="submission" date="2022-11" db="EMBL/GenBank/DDBJ databases">
        <title>Minimal conservation of predation-associated metabolite biosynthetic gene clusters underscores biosynthetic potential of Myxococcota including descriptions for ten novel species: Archangium lansinium sp. nov., Myxococcus landrumus sp. nov., Nannocystis bai.</title>
        <authorList>
            <person name="Ahearne A."/>
            <person name="Stevens C."/>
            <person name="Dowd S."/>
        </authorList>
    </citation>
    <scope>NUCLEOTIDE SEQUENCE [LARGE SCALE GENOMIC DNA]</scope>
    <source>
        <strain evidence="3 4">RJM3</strain>
    </source>
</reference>
<sequence>MKRSLLRRTSAGSSVVALAALATAAATACSSTPPPAPKPIAKPAPPPVMVAAPAPLPPSHWSSAGGATEVGPKLDAGTLVLVGGRRALVGKDGSVKAETAPAPEPLEEVVEVPMPSGGRRLVARGHRGIYRLDDPLGAPKPLAQAESDIRSMGAYAGLVAVWTFGGDMPRFVDVETGRIKPVTTLPPLPLRAVAFRDSKEGAGVFDGVGLAVTADGGATWKRVTEDVKGDALRVFEIALRDNMLRAFVYDEGRDAPIDVAQARLGRLADHTPKEDEPALVKWIRATHRDPLAAAAAAGVFLPDGGAIVASHGLLARVDTKTGMVTAAAEFARGDGLGACGMSRAGKNAWIACSLSEEMGGDRYDPFGVMRVSLEGGALKPERPALIRSGEAELRTSPSGGVLLLGPCSTDDDGDICARQPDGRWLTLRGEIDLYPRGAGPLSDGRIAFVRNIWEGDVPESERRDEEESGRDREEEEEPREEGEGDREDKPVPEHKRVYVAALGEGGKEERIATIDFQPIGELRVISAIEEDDEHTLSFVMADDEGVYAVSQATGSGKEARKPHRLQGASNARIRGGRGIAVGEEGISASSDGGRTWQSVPLPEPVRASLPDLSGLLDDATVFSSSEVGMMLDRHVRIGWGAEEPREDRADPPFDVTIARNETNYGPGADRVLACTSEGPLQATAPLSSSSLIAQLLGKKGAAPKGTRRATRTAPTARNGLMDVVALLEEEGPDKPGSEPAKWTLSWHDAAEVGGKVRTWSGPPPKGTAWGTELRAAAGSGARALFTLRVGSSKNLLVRTKAGGGVETAEVGYDLLPTNEVVFGVDKGEPIAWMRDTALVVWALGEAPRIIGHVAARSTRTLGEPTKDGIPVLLSSNDWSAMRVFPIPPPEKKGAPAPLPLAPTLEGWTTVPNVRNQVGKLASCGTKPKAGARFFVTRGYARAAMDGASGSLASALYDVRLSGNDACIAQMSTLYAPDRASARPTPPPPSTAPGKGAPPPAKKGPITFVRADFLGKKAEGGDRGLPAKDQVFKLSCTLEERK</sequence>
<dbReference type="Proteomes" id="UP001221411">
    <property type="component" value="Unassembled WGS sequence"/>
</dbReference>
<feature type="compositionally biased region" description="Acidic residues" evidence="1">
    <location>
        <begin position="473"/>
        <end position="485"/>
    </location>
</feature>
<gene>
    <name evidence="3" type="ORF">POL67_34965</name>
</gene>
<proteinExistence type="predicted"/>
<dbReference type="EMBL" id="JAQNDO010000001">
    <property type="protein sequence ID" value="MDC0746582.1"/>
    <property type="molecule type" value="Genomic_DNA"/>
</dbReference>
<feature type="chain" id="PRO_5046350771" description="Photosynthesis system II assembly factor Ycf48/Hcf136-like domain-containing protein" evidence="2">
    <location>
        <begin position="29"/>
        <end position="1041"/>
    </location>
</feature>
<comment type="caution">
    <text evidence="3">The sequence shown here is derived from an EMBL/GenBank/DDBJ whole genome shotgun (WGS) entry which is preliminary data.</text>
</comment>
<organism evidence="3 4">
    <name type="scientific">Polyangium mundeleinium</name>
    <dbReference type="NCBI Taxonomy" id="2995306"/>
    <lineage>
        <taxon>Bacteria</taxon>
        <taxon>Pseudomonadati</taxon>
        <taxon>Myxococcota</taxon>
        <taxon>Polyangia</taxon>
        <taxon>Polyangiales</taxon>
        <taxon>Polyangiaceae</taxon>
        <taxon>Polyangium</taxon>
    </lineage>
</organism>
<dbReference type="SUPFAM" id="SSF110296">
    <property type="entry name" value="Oligoxyloglucan reducing end-specific cellobiohydrolase"/>
    <property type="match status" value="1"/>
</dbReference>
<feature type="compositionally biased region" description="Pro residues" evidence="1">
    <location>
        <begin position="983"/>
        <end position="1001"/>
    </location>
</feature>
<evidence type="ECO:0000313" key="3">
    <source>
        <dbReference type="EMBL" id="MDC0746582.1"/>
    </source>
</evidence>